<dbReference type="HOGENOM" id="CLU_004317_4_0_10"/>
<keyword evidence="2" id="KW-0998">Cell outer membrane</keyword>
<dbReference type="GO" id="GO:0009279">
    <property type="term" value="C:cell outer membrane"/>
    <property type="evidence" value="ECO:0007669"/>
    <property type="project" value="UniProtKB-SubCell"/>
</dbReference>
<protein>
    <submittedName>
        <fullName evidence="5">SusC/RagA family TonB-linked outer membrane protein</fullName>
    </submittedName>
</protein>
<sequence>MKRLNLIILCLFIGIGAAIAQTMKVKGIVTDEAGEPIVGASILVKGTTTGVTTDFDGKFELTAPNNKSVLVISYIGYKTQELKVSANMKVVLQSESQTLDEVVVTGMAKMDKRLFTGATDRLTADDVKLDGLPEISRALEGRSAGVSVQNVSGTFGSSPKIRVRGATSIYGDSKPLWVVDGVIMEDVVEVSADDLSSGNAETMISSAIAGLNSDDIESFQILKDGSATSIYGARAMAGVIVVTTKKGKAGVSRINYTGEFTMRLKPSYSEFNIMNSQEQMGVYQEMEAKGFLNFGGTYRAANSGVYGKMYKLLNTYDPVTGTFALQNTEAARNAYLRQAEMRNTDWFDRLFETNVMQNHSVSMSGGTEKATFYASLSAMVDPGWSKQSKVQRYTLNLNSTYNLYKNLSLNLIGSGAFRNQRAPGTLSQETDAVHGEVKRSFDINPYSYALNTSRALDANEFYTRNYAPFNIMHELRNNYMDLSVTDLKFQGELKWKILPSLEVGVLGALKYSATVMEHHIKDESNQALAYREMPDATVRNANSYLYKDPDHPYELPITVLPEGGIYERTDNKMLGYDFRADLSWNQVFNDTHIVNFYGGMLLQSTERQKNWFRGWGRQYSMGDVAFYAYEVFKRGVEENTPYFTVENTRTRIAAFFGTATYSYKSRYTINGTVRYEGTNKLGKSRSARWLPTWNVAGSWNMHEEEFFKTLEPALSHFTLRASYSLTAD</sequence>
<evidence type="ECO:0000313" key="6">
    <source>
        <dbReference type="Proteomes" id="UP000004892"/>
    </source>
</evidence>
<dbReference type="PANTHER" id="PTHR30069">
    <property type="entry name" value="TONB-DEPENDENT OUTER MEMBRANE RECEPTOR"/>
    <property type="match status" value="1"/>
</dbReference>
<dbReference type="Pfam" id="PF07715">
    <property type="entry name" value="Plug"/>
    <property type="match status" value="1"/>
</dbReference>
<organism evidence="5 6">
    <name type="scientific">Odoribacter laneus YIT 12061</name>
    <dbReference type="NCBI Taxonomy" id="742817"/>
    <lineage>
        <taxon>Bacteria</taxon>
        <taxon>Pseudomonadati</taxon>
        <taxon>Bacteroidota</taxon>
        <taxon>Bacteroidia</taxon>
        <taxon>Bacteroidales</taxon>
        <taxon>Odoribacteraceae</taxon>
        <taxon>Odoribacter</taxon>
    </lineage>
</organism>
<dbReference type="PROSITE" id="PS52016">
    <property type="entry name" value="TONB_DEPENDENT_REC_3"/>
    <property type="match status" value="1"/>
</dbReference>
<dbReference type="RefSeq" id="WP_009138233.1">
    <property type="nucleotide sequence ID" value="NZ_JH594601.1"/>
</dbReference>
<dbReference type="Gene3D" id="2.170.130.10">
    <property type="entry name" value="TonB-dependent receptor, plug domain"/>
    <property type="match status" value="1"/>
</dbReference>
<dbReference type="NCBIfam" id="TIGR04057">
    <property type="entry name" value="SusC_RagA_signa"/>
    <property type="match status" value="1"/>
</dbReference>
<dbReference type="FunFam" id="2.60.40.1120:FF:000003">
    <property type="entry name" value="Outer membrane protein Omp121"/>
    <property type="match status" value="1"/>
</dbReference>
<reference evidence="5 6" key="1">
    <citation type="submission" date="2012-01" db="EMBL/GenBank/DDBJ databases">
        <title>The Genome Sequence of Odoribacter laneus YIT 12061.</title>
        <authorList>
            <consortium name="The Broad Institute Genome Sequencing Platform"/>
            <person name="Earl A."/>
            <person name="Ward D."/>
            <person name="Feldgarden M."/>
            <person name="Gevers D."/>
            <person name="Morotomi M."/>
            <person name="Young S.K."/>
            <person name="Zeng Q."/>
            <person name="Gargeya S."/>
            <person name="Fitzgerald M."/>
            <person name="Haas B."/>
            <person name="Abouelleil A."/>
            <person name="Alvarado L."/>
            <person name="Arachchi H.M."/>
            <person name="Berlin A."/>
            <person name="Chapman S.B."/>
            <person name="Gearin G."/>
            <person name="Goldberg J."/>
            <person name="Griggs A."/>
            <person name="Gujja S."/>
            <person name="Hansen M."/>
            <person name="Heiman D."/>
            <person name="Howarth C."/>
            <person name="Larimer J."/>
            <person name="Lui A."/>
            <person name="MacDonald P.J.P."/>
            <person name="McCowen C."/>
            <person name="Montmayeur A."/>
            <person name="Murphy C."/>
            <person name="Neiman D."/>
            <person name="Pearson M."/>
            <person name="Priest M."/>
            <person name="Roberts A."/>
            <person name="Saif S."/>
            <person name="Shea T."/>
            <person name="Sisk P."/>
            <person name="Stolte C."/>
            <person name="Sykes S."/>
            <person name="Wortman J."/>
            <person name="Nusbaum C."/>
            <person name="Birren B."/>
        </authorList>
    </citation>
    <scope>NUCLEOTIDE SEQUENCE [LARGE SCALE GENOMIC DNA]</scope>
    <source>
        <strain evidence="5 6">YIT 12061</strain>
    </source>
</reference>
<dbReference type="InterPro" id="IPR037066">
    <property type="entry name" value="Plug_dom_sf"/>
</dbReference>
<keyword evidence="2" id="KW-0472">Membrane</keyword>
<dbReference type="Pfam" id="PF13715">
    <property type="entry name" value="CarbopepD_reg_2"/>
    <property type="match status" value="1"/>
</dbReference>
<dbReference type="GO" id="GO:0015344">
    <property type="term" value="F:siderophore uptake transmembrane transporter activity"/>
    <property type="evidence" value="ECO:0007669"/>
    <property type="project" value="TreeGrafter"/>
</dbReference>
<feature type="chain" id="PRO_5003549285" evidence="3">
    <location>
        <begin position="21"/>
        <end position="728"/>
    </location>
</feature>
<evidence type="ECO:0000256" key="3">
    <source>
        <dbReference type="SAM" id="SignalP"/>
    </source>
</evidence>
<dbReference type="AlphaFoldDB" id="H1DLF5"/>
<dbReference type="SUPFAM" id="SSF56935">
    <property type="entry name" value="Porins"/>
    <property type="match status" value="1"/>
</dbReference>
<dbReference type="Gene3D" id="2.60.40.1120">
    <property type="entry name" value="Carboxypeptidase-like, regulatory domain"/>
    <property type="match status" value="1"/>
</dbReference>
<evidence type="ECO:0000256" key="2">
    <source>
        <dbReference type="PROSITE-ProRule" id="PRU01360"/>
    </source>
</evidence>
<evidence type="ECO:0000313" key="5">
    <source>
        <dbReference type="EMBL" id="EHP44951.1"/>
    </source>
</evidence>
<dbReference type="NCBIfam" id="TIGR04056">
    <property type="entry name" value="OMP_RagA_SusC"/>
    <property type="match status" value="1"/>
</dbReference>
<dbReference type="InterPro" id="IPR039426">
    <property type="entry name" value="TonB-dep_rcpt-like"/>
</dbReference>
<dbReference type="Proteomes" id="UP000004892">
    <property type="component" value="Unassembled WGS sequence"/>
</dbReference>
<keyword evidence="2" id="KW-1134">Transmembrane beta strand</keyword>
<accession>H1DLF5</accession>
<dbReference type="PANTHER" id="PTHR30069:SF29">
    <property type="entry name" value="HEMOGLOBIN AND HEMOGLOBIN-HAPTOGLOBIN-BINDING PROTEIN 1-RELATED"/>
    <property type="match status" value="1"/>
</dbReference>
<comment type="caution">
    <text evidence="5">The sequence shown here is derived from an EMBL/GenBank/DDBJ whole genome shotgun (WGS) entry which is preliminary data.</text>
</comment>
<proteinExistence type="inferred from homology"/>
<dbReference type="InterPro" id="IPR023996">
    <property type="entry name" value="TonB-dep_OMP_SusC/RagA"/>
</dbReference>
<feature type="non-terminal residue" evidence="5">
    <location>
        <position position="728"/>
    </location>
</feature>
<dbReference type="GeneID" id="98070613"/>
<evidence type="ECO:0000259" key="4">
    <source>
        <dbReference type="Pfam" id="PF07715"/>
    </source>
</evidence>
<keyword evidence="2" id="KW-0813">Transport</keyword>
<dbReference type="EMBL" id="ADMC01000039">
    <property type="protein sequence ID" value="EHP44951.1"/>
    <property type="molecule type" value="Genomic_DNA"/>
</dbReference>
<dbReference type="SUPFAM" id="SSF49464">
    <property type="entry name" value="Carboxypeptidase regulatory domain-like"/>
    <property type="match status" value="1"/>
</dbReference>
<feature type="domain" description="TonB-dependent receptor plug" evidence="4">
    <location>
        <begin position="115"/>
        <end position="239"/>
    </location>
</feature>
<evidence type="ECO:0000256" key="1">
    <source>
        <dbReference type="ARBA" id="ARBA00022729"/>
    </source>
</evidence>
<keyword evidence="1 3" id="KW-0732">Signal</keyword>
<dbReference type="STRING" id="742817.HMPREF9449_03091"/>
<dbReference type="eggNOG" id="COG4206">
    <property type="taxonomic scope" value="Bacteria"/>
</dbReference>
<dbReference type="InterPro" id="IPR012910">
    <property type="entry name" value="Plug_dom"/>
</dbReference>
<dbReference type="GO" id="GO:0044718">
    <property type="term" value="P:siderophore transmembrane transport"/>
    <property type="evidence" value="ECO:0007669"/>
    <property type="project" value="TreeGrafter"/>
</dbReference>
<keyword evidence="2" id="KW-0812">Transmembrane</keyword>
<dbReference type="InterPro" id="IPR008969">
    <property type="entry name" value="CarboxyPept-like_regulatory"/>
</dbReference>
<feature type="signal peptide" evidence="3">
    <location>
        <begin position="1"/>
        <end position="20"/>
    </location>
</feature>
<name>H1DLF5_9BACT</name>
<dbReference type="InterPro" id="IPR023997">
    <property type="entry name" value="TonB-dep_OMP_SusC/RagA_CS"/>
</dbReference>
<comment type="similarity">
    <text evidence="2">Belongs to the TonB-dependent receptor family.</text>
</comment>
<comment type="subcellular location">
    <subcellularLocation>
        <location evidence="2">Cell outer membrane</location>
        <topology evidence="2">Multi-pass membrane protein</topology>
    </subcellularLocation>
</comment>
<keyword evidence="6" id="KW-1185">Reference proteome</keyword>
<gene>
    <name evidence="5" type="ORF">HMPREF9449_03091</name>
</gene>